<dbReference type="SUPFAM" id="SSF55797">
    <property type="entry name" value="PR-1-like"/>
    <property type="match status" value="2"/>
</dbReference>
<sequence length="152" mass="16698">MMKKIIFLLALTWCAAAQDPIAPAPSEPTVPATKDEKDAIVNKHTEIRNNVKPPAENMQPMIVWADTNEVGCAKMLCSDKTSNPSGPDGEQPENQDKPTRDDTKQATQMACLYRPTGNVANDRPYKEKDAASKMMSSVGMLISAMLVIRCFE</sequence>
<name>A0A5K3EZ45_MESCO</name>
<feature type="region of interest" description="Disordered" evidence="1">
    <location>
        <begin position="75"/>
        <end position="111"/>
    </location>
</feature>
<dbReference type="WBParaSite" id="MCU_003644-RA">
    <property type="protein sequence ID" value="MCU_003644-RA"/>
    <property type="gene ID" value="MCU_003644"/>
</dbReference>
<feature type="chain" id="PRO_5024294174" evidence="2">
    <location>
        <begin position="18"/>
        <end position="152"/>
    </location>
</feature>
<evidence type="ECO:0000256" key="2">
    <source>
        <dbReference type="SAM" id="SignalP"/>
    </source>
</evidence>
<dbReference type="InterPro" id="IPR035940">
    <property type="entry name" value="CAP_sf"/>
</dbReference>
<dbReference type="AlphaFoldDB" id="A0A5K3EZ45"/>
<dbReference type="Gene3D" id="3.40.33.10">
    <property type="entry name" value="CAP"/>
    <property type="match status" value="1"/>
</dbReference>
<feature type="compositionally biased region" description="Basic and acidic residues" evidence="1">
    <location>
        <begin position="94"/>
        <end position="104"/>
    </location>
</feature>
<keyword evidence="2" id="KW-0732">Signal</keyword>
<proteinExistence type="predicted"/>
<evidence type="ECO:0000313" key="3">
    <source>
        <dbReference type="WBParaSite" id="MCU_003644-RA"/>
    </source>
</evidence>
<reference evidence="3" key="1">
    <citation type="submission" date="2019-11" db="UniProtKB">
        <authorList>
            <consortium name="WormBaseParasite"/>
        </authorList>
    </citation>
    <scope>IDENTIFICATION</scope>
</reference>
<feature type="signal peptide" evidence="2">
    <location>
        <begin position="1"/>
        <end position="17"/>
    </location>
</feature>
<organism evidence="3">
    <name type="scientific">Mesocestoides corti</name>
    <name type="common">Flatworm</name>
    <dbReference type="NCBI Taxonomy" id="53468"/>
    <lineage>
        <taxon>Eukaryota</taxon>
        <taxon>Metazoa</taxon>
        <taxon>Spiralia</taxon>
        <taxon>Lophotrochozoa</taxon>
        <taxon>Platyhelminthes</taxon>
        <taxon>Cestoda</taxon>
        <taxon>Eucestoda</taxon>
        <taxon>Cyclophyllidea</taxon>
        <taxon>Mesocestoididae</taxon>
        <taxon>Mesocestoides</taxon>
    </lineage>
</organism>
<evidence type="ECO:0000256" key="1">
    <source>
        <dbReference type="SAM" id="MobiDB-lite"/>
    </source>
</evidence>
<protein>
    <submittedName>
        <fullName evidence="3">SCP domain-containing protein</fullName>
    </submittedName>
</protein>
<accession>A0A5K3EZ45</accession>